<dbReference type="InterPro" id="IPR002523">
    <property type="entry name" value="MgTranspt_CorA/ZnTranspt_ZntB"/>
</dbReference>
<proteinExistence type="predicted"/>
<organism evidence="6 7">
    <name type="scientific">Angomonas deanei</name>
    <dbReference type="NCBI Taxonomy" id="59799"/>
    <lineage>
        <taxon>Eukaryota</taxon>
        <taxon>Discoba</taxon>
        <taxon>Euglenozoa</taxon>
        <taxon>Kinetoplastea</taxon>
        <taxon>Metakinetoplastina</taxon>
        <taxon>Trypanosomatida</taxon>
        <taxon>Trypanosomatidae</taxon>
        <taxon>Strigomonadinae</taxon>
        <taxon>Angomonas</taxon>
    </lineage>
</organism>
<protein>
    <submittedName>
        <fullName evidence="6">CorA-like Mg2+ transporter protein, putative</fullName>
    </submittedName>
</protein>
<evidence type="ECO:0000313" key="7">
    <source>
        <dbReference type="Proteomes" id="UP000515908"/>
    </source>
</evidence>
<dbReference type="VEuPathDB" id="TriTrypDB:ADEAN_000997900"/>
<dbReference type="GO" id="GO:0046873">
    <property type="term" value="F:metal ion transmembrane transporter activity"/>
    <property type="evidence" value="ECO:0007669"/>
    <property type="project" value="InterPro"/>
</dbReference>
<evidence type="ECO:0000256" key="1">
    <source>
        <dbReference type="ARBA" id="ARBA00004141"/>
    </source>
</evidence>
<evidence type="ECO:0000256" key="3">
    <source>
        <dbReference type="ARBA" id="ARBA00022989"/>
    </source>
</evidence>
<dbReference type="InterPro" id="IPR045863">
    <property type="entry name" value="CorA_TM1_TM2"/>
</dbReference>
<keyword evidence="7" id="KW-1185">Reference proteome</keyword>
<dbReference type="Pfam" id="PF01544">
    <property type="entry name" value="CorA"/>
    <property type="match status" value="1"/>
</dbReference>
<dbReference type="Proteomes" id="UP000515908">
    <property type="component" value="Chromosome 26"/>
</dbReference>
<dbReference type="GO" id="GO:0016020">
    <property type="term" value="C:membrane"/>
    <property type="evidence" value="ECO:0007669"/>
    <property type="project" value="UniProtKB-SubCell"/>
</dbReference>
<reference evidence="6 7" key="1">
    <citation type="submission" date="2020-08" db="EMBL/GenBank/DDBJ databases">
        <authorList>
            <person name="Newling K."/>
            <person name="Davey J."/>
            <person name="Forrester S."/>
        </authorList>
    </citation>
    <scope>NUCLEOTIDE SEQUENCE [LARGE SCALE GENOMIC DNA]</scope>
    <source>
        <strain evidence="7">Crithidia deanei Carvalho (ATCC PRA-265)</strain>
    </source>
</reference>
<sequence length="415" mass="47714">MTFVPTDNYYYLYEPEKGPQYYKNRDEFYSSFSNHINHNNKPVWLCVKQSENTDENENFRRTILTKLLKLCNEESEMLNNNNNHFIETPLELDVVRFGGSKNHLLNNNNNEINKNNNNHIVTGVISCQITEEEATKKETQNNNNNNNYDYNNNNNELENKEVACFLFLHEKFFLCCYAQEFIGRSEVEYQMNTLFKTENNKNKNENNNILHLPTLLVVLLCIVAECNLPDPTLLLSQVDCIDEMVLLIAPGSEDQPDLLRRIALLRRNIATTSALLYSKERLLLELTLPAAKVLLRSSVFENNHPNISQNNNNTNEEPYYLLLNAQTLEKVAALTQRVEDARDTLNQSNINFVTGVSMRMSQSSASMDFKMQILGQVATMCLPLNLIASIFGMNCKVPFQSDEYDNLGAFLSLLD</sequence>
<keyword evidence="3" id="KW-1133">Transmembrane helix</keyword>
<keyword evidence="2" id="KW-0812">Transmembrane</keyword>
<keyword evidence="4" id="KW-0472">Membrane</keyword>
<dbReference type="PANTHER" id="PTHR21535">
    <property type="entry name" value="MAGNESIUM AND COBALT TRANSPORT PROTEIN/MITOCHONDRIAL IMPORT INNER MEMBRANE TRANSLOCASE SUBUNIT TIM8"/>
    <property type="match status" value="1"/>
</dbReference>
<accession>A0A7G2CSB4</accession>
<dbReference type="EMBL" id="LR877170">
    <property type="protein sequence ID" value="CAD2222435.1"/>
    <property type="molecule type" value="Genomic_DNA"/>
</dbReference>
<comment type="subcellular location">
    <subcellularLocation>
        <location evidence="1">Membrane</location>
        <topology evidence="1">Multi-pass membrane protein</topology>
    </subcellularLocation>
</comment>
<dbReference type="AlphaFoldDB" id="A0A7G2CSB4"/>
<dbReference type="PANTHER" id="PTHR21535:SF95">
    <property type="entry name" value="MGT2 MAGNESIUM TRANSPORTER"/>
    <property type="match status" value="1"/>
</dbReference>
<dbReference type="OrthoDB" id="29879at2759"/>
<keyword evidence="5" id="KW-0175">Coiled coil</keyword>
<evidence type="ECO:0000256" key="4">
    <source>
        <dbReference type="ARBA" id="ARBA00023136"/>
    </source>
</evidence>
<name>A0A7G2CSB4_9TRYP</name>
<feature type="coiled-coil region" evidence="5">
    <location>
        <begin position="324"/>
        <end position="351"/>
    </location>
</feature>
<gene>
    <name evidence="6" type="ORF">ADEAN_000997900</name>
</gene>
<evidence type="ECO:0000313" key="6">
    <source>
        <dbReference type="EMBL" id="CAD2222435.1"/>
    </source>
</evidence>
<evidence type="ECO:0000256" key="2">
    <source>
        <dbReference type="ARBA" id="ARBA00022692"/>
    </source>
</evidence>
<evidence type="ECO:0000256" key="5">
    <source>
        <dbReference type="SAM" id="Coils"/>
    </source>
</evidence>
<dbReference type="SUPFAM" id="SSF144083">
    <property type="entry name" value="Magnesium transport protein CorA, transmembrane region"/>
    <property type="match status" value="1"/>
</dbReference>
<dbReference type="Gene3D" id="1.20.58.340">
    <property type="entry name" value="Magnesium transport protein CorA, transmembrane region"/>
    <property type="match status" value="1"/>
</dbReference>